<dbReference type="InterPro" id="IPR011990">
    <property type="entry name" value="TPR-like_helical_dom_sf"/>
</dbReference>
<comment type="caution">
    <text evidence="1">The sequence shown here is derived from an EMBL/GenBank/DDBJ whole genome shotgun (WGS) entry which is preliminary data.</text>
</comment>
<gene>
    <name evidence="1" type="ORF">AGERDE_LOCUS2963</name>
</gene>
<reference evidence="1" key="1">
    <citation type="submission" date="2021-06" db="EMBL/GenBank/DDBJ databases">
        <authorList>
            <person name="Kallberg Y."/>
            <person name="Tangrot J."/>
            <person name="Rosling A."/>
        </authorList>
    </citation>
    <scope>NUCLEOTIDE SEQUENCE</scope>
    <source>
        <strain evidence="1">MT106</strain>
    </source>
</reference>
<dbReference type="AlphaFoldDB" id="A0A9N8W661"/>
<organism evidence="1 2">
    <name type="scientific">Ambispora gerdemannii</name>
    <dbReference type="NCBI Taxonomy" id="144530"/>
    <lineage>
        <taxon>Eukaryota</taxon>
        <taxon>Fungi</taxon>
        <taxon>Fungi incertae sedis</taxon>
        <taxon>Mucoromycota</taxon>
        <taxon>Glomeromycotina</taxon>
        <taxon>Glomeromycetes</taxon>
        <taxon>Archaeosporales</taxon>
        <taxon>Ambisporaceae</taxon>
        <taxon>Ambispora</taxon>
    </lineage>
</organism>
<protein>
    <submittedName>
        <fullName evidence="1">5090_t:CDS:1</fullName>
    </submittedName>
</protein>
<evidence type="ECO:0000313" key="1">
    <source>
        <dbReference type="EMBL" id="CAG8475626.1"/>
    </source>
</evidence>
<proteinExistence type="predicted"/>
<dbReference type="Gene3D" id="1.25.40.10">
    <property type="entry name" value="Tetratricopeptide repeat domain"/>
    <property type="match status" value="1"/>
</dbReference>
<evidence type="ECO:0000313" key="2">
    <source>
        <dbReference type="Proteomes" id="UP000789831"/>
    </source>
</evidence>
<name>A0A9N8W661_9GLOM</name>
<dbReference type="Proteomes" id="UP000789831">
    <property type="component" value="Unassembled WGS sequence"/>
</dbReference>
<dbReference type="OrthoDB" id="2384430at2759"/>
<dbReference type="EMBL" id="CAJVPL010000265">
    <property type="protein sequence ID" value="CAG8475626.1"/>
    <property type="molecule type" value="Genomic_DNA"/>
</dbReference>
<sequence>MILDTTFKRDLSKELLEIYKKGCDDYEDDRVIEVEVNEWFKTHNEPPPQVFKMIYERSNDETDYKTLLAFMYCLGIGTKIDKFEMFRYYLIAAEQGDPNRKFASFFRTLRTIVVMNNENLGGENHDEHYFSNVLKELLKAFSSITNPGGQDEHLKECILNFFKHKEFTKIQIFGHLKKLARKNYDYACLLGFFYHHSFADMFLQGTGTNVDVHHALKLYLEAKKLGCSFPRLVENIRDNYKTYEEGTEQFLSITNSGEHDKTFARVYSLDIENLCAPKSCLRKSRLHAY</sequence>
<keyword evidence="2" id="KW-1185">Reference proteome</keyword>
<accession>A0A9N8W661</accession>